<feature type="coiled-coil region" evidence="1">
    <location>
        <begin position="552"/>
        <end position="610"/>
    </location>
</feature>
<evidence type="ECO:0000256" key="1">
    <source>
        <dbReference type="SAM" id="Coils"/>
    </source>
</evidence>
<keyword evidence="2" id="KW-0812">Transmembrane</keyword>
<feature type="transmembrane region" description="Helical" evidence="2">
    <location>
        <begin position="166"/>
        <end position="187"/>
    </location>
</feature>
<gene>
    <name evidence="3" type="ORF">COU29_00545</name>
</gene>
<evidence type="ECO:0000313" key="3">
    <source>
        <dbReference type="EMBL" id="PIT88726.1"/>
    </source>
</evidence>
<feature type="transmembrane region" description="Helical" evidence="2">
    <location>
        <begin position="143"/>
        <end position="161"/>
    </location>
</feature>
<organism evidence="3 4">
    <name type="scientific">Candidatus Magasanikbacteria bacterium CG10_big_fil_rev_8_21_14_0_10_36_32</name>
    <dbReference type="NCBI Taxonomy" id="1974646"/>
    <lineage>
        <taxon>Bacteria</taxon>
        <taxon>Candidatus Magasanikiibacteriota</taxon>
    </lineage>
</organism>
<dbReference type="Proteomes" id="UP000231426">
    <property type="component" value="Unassembled WGS sequence"/>
</dbReference>
<feature type="transmembrane region" description="Helical" evidence="2">
    <location>
        <begin position="111"/>
        <end position="131"/>
    </location>
</feature>
<reference evidence="4" key="1">
    <citation type="submission" date="2017-09" db="EMBL/GenBank/DDBJ databases">
        <title>Depth-based differentiation of microbial function through sediment-hosted aquifers and enrichment of novel symbionts in the deep terrestrial subsurface.</title>
        <authorList>
            <person name="Probst A.J."/>
            <person name="Ladd B."/>
            <person name="Jarett J.K."/>
            <person name="Geller-Mcgrath D.E."/>
            <person name="Sieber C.M.K."/>
            <person name="Emerson J.B."/>
            <person name="Anantharaman K."/>
            <person name="Thomas B.C."/>
            <person name="Malmstrom R."/>
            <person name="Stieglmeier M."/>
            <person name="Klingl A."/>
            <person name="Woyke T."/>
            <person name="Ryan C.M."/>
            <person name="Banfield J.F."/>
        </authorList>
    </citation>
    <scope>NUCLEOTIDE SEQUENCE [LARGE SCALE GENOMIC DNA]</scope>
</reference>
<sequence length="1050" mass="115615">MLQTLARTGRKFWNFIRPRRKWGLISLFIFAGVGLCVYFFGGTLVNSAGGSEEVYQGTLLTKIVTDIMVWIAGFFIQATVFIMDFVIEIAGYSNFINSKAVLFGWTLVRDIANMFFVVILLIIAFGTVLGAETYSWKKLLVKFVLAAVLVNFSRIICGIIIDAAQVFMMTFLNGVAAVAGGNIINAFKLNDVLSFDPNVQPEGMTDVSVLGSAIACMFFAAIAAFTIGAYFIVLLGRLVTLWILIILSPLAFVLNVIPKTQSYAGQWWSEFTNNVIAGPILAFFLWLSFAVVGDGMPHNELSDNSAFMLNTESVESTGNNNVMGGLAKVMEWGNLANFIIAVGMLLAGVKATQKLGVIGSGMLGSAVEMGKKVATVATGIAAGRWLAQKGVEGTKIAGKGVLMKAPFVGGDAWKRRGRTIAGKVSSKVQDIQYAREQAAKKLEKKGGFGKFAAGIIETATKKEEASKQWGKLAAMKKEVRMEDMGLGSRQVGKDTLVEKVRLDTLKAQSTAAKERWYNNALVKFYNAPDELKDLQTQRGGLATRESAEQAIVQEASLEIAKAQAELENIKDNPEKIKQLNDSIAQSTAIKQNAEQNLSQIVDTKKTLDKQVDTIFKDDKKWNKDSLIGKDILEQRIQKEKNMSDVAAAQGMMELSYLNTEAGRQAQVNAAESKIIQQQMGETVNAQKQLVELKKIEELLKKPQPGQDASALSARYQALQQDMYSSKAGGEQLRIDQAREAEKKLAVARDEKLKQSSQLPRYLSQVLQKQNKEDIDMYSSKNFDQMMANIKFLSGQMEKETDVDKKSIMQKDLQNWVVASFNRGSDFGLAALSTAKKNKDISADNVDSARAAHLSAFLGEEVEQSSEGVNKAMEKMKKLQGENFDAFMTNYVGGLSMMADNGAVTHGGLYKMVTDKNTGRQTYEVTHKDYDKDLIKSKRDYHLSQARQAGRGFNGSLDFKDGKFKLDSEVSVNHVVNLIGARTSVGYANMHKMNLDSLSSAIENTDKEEFLKQLGEKLSKSITETKAMEMLLKRISGKALDKINKYITSNK</sequence>
<feature type="transmembrane region" description="Helical" evidence="2">
    <location>
        <begin position="276"/>
        <end position="293"/>
    </location>
</feature>
<feature type="transmembrane region" description="Helical" evidence="2">
    <location>
        <begin position="207"/>
        <end position="232"/>
    </location>
</feature>
<dbReference type="EMBL" id="PFBV01000002">
    <property type="protein sequence ID" value="PIT88726.1"/>
    <property type="molecule type" value="Genomic_DNA"/>
</dbReference>
<protein>
    <submittedName>
        <fullName evidence="3">Uncharacterized protein</fullName>
    </submittedName>
</protein>
<evidence type="ECO:0000256" key="2">
    <source>
        <dbReference type="SAM" id="Phobius"/>
    </source>
</evidence>
<keyword evidence="2" id="KW-1133">Transmembrane helix</keyword>
<keyword evidence="2" id="KW-0472">Membrane</keyword>
<feature type="transmembrane region" description="Helical" evidence="2">
    <location>
        <begin position="21"/>
        <end position="41"/>
    </location>
</feature>
<comment type="caution">
    <text evidence="3">The sequence shown here is derived from an EMBL/GenBank/DDBJ whole genome shotgun (WGS) entry which is preliminary data.</text>
</comment>
<name>A0A2M6W7G8_9BACT</name>
<proteinExistence type="predicted"/>
<evidence type="ECO:0000313" key="4">
    <source>
        <dbReference type="Proteomes" id="UP000231426"/>
    </source>
</evidence>
<feature type="transmembrane region" description="Helical" evidence="2">
    <location>
        <begin position="239"/>
        <end position="256"/>
    </location>
</feature>
<keyword evidence="1" id="KW-0175">Coiled coil</keyword>
<accession>A0A2M6W7G8</accession>
<dbReference type="AlphaFoldDB" id="A0A2M6W7G8"/>